<comment type="caution">
    <text evidence="3">The sequence shown here is derived from an EMBL/GenBank/DDBJ whole genome shotgun (WGS) entry which is preliminary data.</text>
</comment>
<dbReference type="EMBL" id="MQSV01000001">
    <property type="protein sequence ID" value="OKL49571.1"/>
    <property type="molecule type" value="Genomic_DNA"/>
</dbReference>
<evidence type="ECO:0000313" key="3">
    <source>
        <dbReference type="EMBL" id="OKL49571.1"/>
    </source>
</evidence>
<evidence type="ECO:0000256" key="1">
    <source>
        <dbReference type="ARBA" id="ARBA00022946"/>
    </source>
</evidence>
<keyword evidence="1" id="KW-0809">Transit peptide</keyword>
<dbReference type="InterPro" id="IPR017703">
    <property type="entry name" value="YgfZ/GCV_T_CS"/>
</dbReference>
<dbReference type="InterPro" id="IPR029043">
    <property type="entry name" value="GcvT/YgfZ_C"/>
</dbReference>
<feature type="region of interest" description="Disordered" evidence="2">
    <location>
        <begin position="431"/>
        <end position="458"/>
    </location>
</feature>
<dbReference type="STRING" id="1921764.BSR28_01495"/>
<dbReference type="AlphaFoldDB" id="A0A1Q5PPQ6"/>
<sequence>MTNRYEAFSSLPACVTQLGDQPNSEPEEAAAVDTPAEEAAAAGSAPGLSAEDLTAQASLRADLPLHYGDPLGEQRRLATGTAVTVLPYGVVKVAGDEAANWLNQLCSQKVDDLPVLAEGADGPVAQGADAGAMAESATWTHLTFLDAQGHIENLALTARTAEAFWFLTETPAALTEFLTRMRFRTQVEITDQTENYLVLGDLIDQNEAAALSPLAGLPCTLTARHPWPAVQPGGTTYTTPAQEAKHPGQDFQVRLTLLPVQDAHALTTLGTGYPGSAPAGQLSLTEGADTQITWTHLAGFLAWEALRIYRWEPAQAEIDNKTMPHELDLLRTAVHLKKGCYCGQETVARIVNVGRPPRRIVALHLDGSGSELPQPGEALTVDGKAVGRVTSVAEHYEDGPIALAVIKRNTEAVTLQAGPVAANVTEIAQREGKSAASPEMRPGAELLKSLRRPGTPRL</sequence>
<dbReference type="SUPFAM" id="SSF103025">
    <property type="entry name" value="Folate-binding domain"/>
    <property type="match status" value="1"/>
</dbReference>
<evidence type="ECO:0000313" key="4">
    <source>
        <dbReference type="Proteomes" id="UP000186785"/>
    </source>
</evidence>
<protein>
    <submittedName>
        <fullName evidence="3">Uncharacterized protein</fullName>
    </submittedName>
</protein>
<dbReference type="InterPro" id="IPR027266">
    <property type="entry name" value="TrmE/GcvT-like"/>
</dbReference>
<dbReference type="PANTHER" id="PTHR22602:SF0">
    <property type="entry name" value="TRANSFERASE CAF17, MITOCHONDRIAL-RELATED"/>
    <property type="match status" value="1"/>
</dbReference>
<dbReference type="InterPro" id="IPR045179">
    <property type="entry name" value="YgfZ/GcvT"/>
</dbReference>
<dbReference type="GO" id="GO:0016226">
    <property type="term" value="P:iron-sulfur cluster assembly"/>
    <property type="evidence" value="ECO:0007669"/>
    <property type="project" value="TreeGrafter"/>
</dbReference>
<dbReference type="Gene3D" id="3.30.1360.120">
    <property type="entry name" value="Probable tRNA modification gtpase trme, domain 1"/>
    <property type="match status" value="1"/>
</dbReference>
<keyword evidence="4" id="KW-1185">Reference proteome</keyword>
<dbReference type="SUPFAM" id="SSF101790">
    <property type="entry name" value="Aminomethyltransferase beta-barrel domain"/>
    <property type="match status" value="1"/>
</dbReference>
<evidence type="ECO:0000256" key="2">
    <source>
        <dbReference type="SAM" id="MobiDB-lite"/>
    </source>
</evidence>
<reference evidence="3 4" key="1">
    <citation type="submission" date="2016-11" db="EMBL/GenBank/DDBJ databases">
        <title>Actinomyces gypaetusis sp. nov. isolated from the vulture Gypaetus barbatus in Qinghai Tibet Plateau China.</title>
        <authorList>
            <person name="Meng X."/>
        </authorList>
    </citation>
    <scope>NUCLEOTIDE SEQUENCE [LARGE SCALE GENOMIC DNA]</scope>
    <source>
        <strain evidence="3 4">VUL4_2</strain>
    </source>
</reference>
<dbReference type="NCBIfam" id="TIGR03317">
    <property type="entry name" value="ygfZ_signature"/>
    <property type="match status" value="1"/>
</dbReference>
<gene>
    <name evidence="3" type="ORF">BSR29_01025</name>
</gene>
<dbReference type="RefSeq" id="WP_073708462.1">
    <property type="nucleotide sequence ID" value="NZ_MQSV01000001.1"/>
</dbReference>
<dbReference type="Proteomes" id="UP000186785">
    <property type="component" value="Unassembled WGS sequence"/>
</dbReference>
<organism evidence="3 4">
    <name type="scientific">Boudabousia liubingyangii</name>
    <dbReference type="NCBI Taxonomy" id="1921764"/>
    <lineage>
        <taxon>Bacteria</taxon>
        <taxon>Bacillati</taxon>
        <taxon>Actinomycetota</taxon>
        <taxon>Actinomycetes</taxon>
        <taxon>Actinomycetales</taxon>
        <taxon>Actinomycetaceae</taxon>
        <taxon>Boudabousia</taxon>
    </lineage>
</organism>
<dbReference type="PANTHER" id="PTHR22602">
    <property type="entry name" value="TRANSFERASE CAF17, MITOCHONDRIAL-RELATED"/>
    <property type="match status" value="1"/>
</dbReference>
<accession>A0A1Q5PPQ6</accession>
<proteinExistence type="predicted"/>
<name>A0A1Q5PPQ6_9ACTO</name>